<reference evidence="1 2" key="1">
    <citation type="submission" date="2023-08" db="EMBL/GenBank/DDBJ databases">
        <title>Streptococcus ruminantium-associated sheep mastitis outbreak detected in Italy is distinct from bovine isolates.</title>
        <authorList>
            <person name="Rosa M.N."/>
            <person name="Vezina B."/>
            <person name="Tola S."/>
        </authorList>
    </citation>
    <scope>NUCLEOTIDE SEQUENCE [LARGE SCALE GENOMIC DNA]</scope>
    <source>
        <strain evidence="1 2">OM6730</strain>
    </source>
</reference>
<dbReference type="RefSeq" id="WP_308938257.1">
    <property type="nucleotide sequence ID" value="NZ_JAVIBP010000007.1"/>
</dbReference>
<sequence>MATIGDGKDFRGFYTYDGLTIQPMKFYVCDLYSHGFMNLERSKRIMKWD</sequence>
<evidence type="ECO:0000313" key="2">
    <source>
        <dbReference type="Proteomes" id="UP001228446"/>
    </source>
</evidence>
<accession>A0ABU1B5G7</accession>
<name>A0ABU1B5G7_9STRE</name>
<proteinExistence type="predicted"/>
<keyword evidence="2" id="KW-1185">Reference proteome</keyword>
<dbReference type="Proteomes" id="UP001228446">
    <property type="component" value="Unassembled WGS sequence"/>
</dbReference>
<gene>
    <name evidence="1" type="ORF">RFF62_07870</name>
</gene>
<dbReference type="EMBL" id="JAVIBX010000032">
    <property type="protein sequence ID" value="MDQ8833687.1"/>
    <property type="molecule type" value="Genomic_DNA"/>
</dbReference>
<protein>
    <submittedName>
        <fullName evidence="1">Uncharacterized protein</fullName>
    </submittedName>
</protein>
<evidence type="ECO:0000313" key="1">
    <source>
        <dbReference type="EMBL" id="MDQ8833687.1"/>
    </source>
</evidence>
<comment type="caution">
    <text evidence="1">The sequence shown here is derived from an EMBL/GenBank/DDBJ whole genome shotgun (WGS) entry which is preliminary data.</text>
</comment>
<organism evidence="1 2">
    <name type="scientific">Streptococcus ruminantium</name>
    <dbReference type="NCBI Taxonomy" id="1917441"/>
    <lineage>
        <taxon>Bacteria</taxon>
        <taxon>Bacillati</taxon>
        <taxon>Bacillota</taxon>
        <taxon>Bacilli</taxon>
        <taxon>Lactobacillales</taxon>
        <taxon>Streptococcaceae</taxon>
        <taxon>Streptococcus</taxon>
    </lineage>
</organism>